<dbReference type="OrthoDB" id="5855876at2759"/>
<accession>A0A3P7KNC7</accession>
<reference evidence="2 3" key="1">
    <citation type="submission" date="2018-11" db="EMBL/GenBank/DDBJ databases">
        <authorList>
            <consortium name="Pathogen Informatics"/>
        </authorList>
    </citation>
    <scope>NUCLEOTIDE SEQUENCE [LARGE SCALE GENOMIC DNA]</scope>
</reference>
<keyword evidence="3" id="KW-1185">Reference proteome</keyword>
<dbReference type="Proteomes" id="UP000270094">
    <property type="component" value="Unassembled WGS sequence"/>
</dbReference>
<protein>
    <submittedName>
        <fullName evidence="2">Uncharacterized protein</fullName>
    </submittedName>
</protein>
<gene>
    <name evidence="2" type="ORF">SVUK_LOCUS7173</name>
</gene>
<evidence type="ECO:0000256" key="1">
    <source>
        <dbReference type="SAM" id="MobiDB-lite"/>
    </source>
</evidence>
<dbReference type="EMBL" id="UYYB01024086">
    <property type="protein sequence ID" value="VDM72175.1"/>
    <property type="molecule type" value="Genomic_DNA"/>
</dbReference>
<organism evidence="2 3">
    <name type="scientific">Strongylus vulgaris</name>
    <name type="common">Blood worm</name>
    <dbReference type="NCBI Taxonomy" id="40348"/>
    <lineage>
        <taxon>Eukaryota</taxon>
        <taxon>Metazoa</taxon>
        <taxon>Ecdysozoa</taxon>
        <taxon>Nematoda</taxon>
        <taxon>Chromadorea</taxon>
        <taxon>Rhabditida</taxon>
        <taxon>Rhabditina</taxon>
        <taxon>Rhabditomorpha</taxon>
        <taxon>Strongyloidea</taxon>
        <taxon>Strongylidae</taxon>
        <taxon>Strongylus</taxon>
    </lineage>
</organism>
<feature type="region of interest" description="Disordered" evidence="1">
    <location>
        <begin position="1"/>
        <end position="39"/>
    </location>
</feature>
<proteinExistence type="predicted"/>
<sequence length="114" mass="13374">MQNEFAGLELEAESADEEEEEELVATPPKRRKTERLSEEQMMERKLRIAEIVRRHANNGTVWTDLCRETAADCSLLDQLDLADFALRDSRRFKRRVLVDQLTSELQRIRKLLAM</sequence>
<feature type="compositionally biased region" description="Acidic residues" evidence="1">
    <location>
        <begin position="10"/>
        <end position="23"/>
    </location>
</feature>
<dbReference type="AlphaFoldDB" id="A0A3P7KNC7"/>
<evidence type="ECO:0000313" key="3">
    <source>
        <dbReference type="Proteomes" id="UP000270094"/>
    </source>
</evidence>
<name>A0A3P7KNC7_STRVU</name>
<evidence type="ECO:0000313" key="2">
    <source>
        <dbReference type="EMBL" id="VDM72175.1"/>
    </source>
</evidence>